<evidence type="ECO:0000313" key="2">
    <source>
        <dbReference type="Proteomes" id="UP001597391"/>
    </source>
</evidence>
<dbReference type="PANTHER" id="PTHR34387">
    <property type="entry name" value="SLR1258 PROTEIN"/>
    <property type="match status" value="1"/>
</dbReference>
<dbReference type="Pfam" id="PF04402">
    <property type="entry name" value="SIMPL"/>
    <property type="match status" value="1"/>
</dbReference>
<accession>A0ABW5XGU5</accession>
<keyword evidence="2" id="KW-1185">Reference proteome</keyword>
<dbReference type="InterPro" id="IPR007497">
    <property type="entry name" value="SIMPL/DUF541"/>
</dbReference>
<comment type="caution">
    <text evidence="1">The sequence shown here is derived from an EMBL/GenBank/DDBJ whole genome shotgun (WGS) entry which is preliminary data.</text>
</comment>
<proteinExistence type="predicted"/>
<dbReference type="RefSeq" id="WP_377466469.1">
    <property type="nucleotide sequence ID" value="NZ_JBHUOP010000003.1"/>
</dbReference>
<organism evidence="1 2">
    <name type="scientific">Populibacterium corticicola</name>
    <dbReference type="NCBI Taxonomy" id="1812826"/>
    <lineage>
        <taxon>Bacteria</taxon>
        <taxon>Bacillati</taxon>
        <taxon>Actinomycetota</taxon>
        <taxon>Actinomycetes</taxon>
        <taxon>Micrococcales</taxon>
        <taxon>Jonesiaceae</taxon>
        <taxon>Populibacterium</taxon>
    </lineage>
</organism>
<dbReference type="Gene3D" id="3.30.70.2970">
    <property type="entry name" value="Protein of unknown function (DUF541), domain 2"/>
    <property type="match status" value="1"/>
</dbReference>
<dbReference type="Proteomes" id="UP001597391">
    <property type="component" value="Unassembled WGS sequence"/>
</dbReference>
<sequence>MKITVTGSAESRHAPSRATLPIVVTAEAPNARTATQWAEQTSHAVSSAIAQHETAGAVENWTRNPLTLSSHRPWTNDGTPGAPLYTAHVAYRITFTDFTALASLLEAVAGTEHVQLQDVAWELSEPELQEATDAVRVKAVKNAYDKALTYAGAAGIESIAYEEIADIGLMSDSGAGFEGKMLMRSAAPIHSDAAFEARPEDVVVGASVNVRFAAK</sequence>
<dbReference type="InterPro" id="IPR052022">
    <property type="entry name" value="26kDa_periplasmic_antigen"/>
</dbReference>
<name>A0ABW5XGU5_9MICO</name>
<gene>
    <name evidence="1" type="ORF">ACFSYH_08450</name>
</gene>
<dbReference type="Gene3D" id="3.30.110.170">
    <property type="entry name" value="Protein of unknown function (DUF541), domain 1"/>
    <property type="match status" value="1"/>
</dbReference>
<protein>
    <submittedName>
        <fullName evidence="1">SIMPL domain-containing protein</fullName>
    </submittedName>
</protein>
<dbReference type="EMBL" id="JBHUOP010000003">
    <property type="protein sequence ID" value="MFD2840599.1"/>
    <property type="molecule type" value="Genomic_DNA"/>
</dbReference>
<reference evidence="2" key="1">
    <citation type="journal article" date="2019" name="Int. J. Syst. Evol. Microbiol.">
        <title>The Global Catalogue of Microorganisms (GCM) 10K type strain sequencing project: providing services to taxonomists for standard genome sequencing and annotation.</title>
        <authorList>
            <consortium name="The Broad Institute Genomics Platform"/>
            <consortium name="The Broad Institute Genome Sequencing Center for Infectious Disease"/>
            <person name="Wu L."/>
            <person name="Ma J."/>
        </authorList>
    </citation>
    <scope>NUCLEOTIDE SEQUENCE [LARGE SCALE GENOMIC DNA]</scope>
    <source>
        <strain evidence="2">KCTC 33576</strain>
    </source>
</reference>
<evidence type="ECO:0000313" key="1">
    <source>
        <dbReference type="EMBL" id="MFD2840599.1"/>
    </source>
</evidence>
<dbReference type="PANTHER" id="PTHR34387:SF1">
    <property type="entry name" value="PERIPLASMIC IMMUNOGENIC PROTEIN"/>
    <property type="match status" value="1"/>
</dbReference>